<keyword evidence="2" id="KW-1185">Reference proteome</keyword>
<comment type="caution">
    <text evidence="1">The sequence shown here is derived from an EMBL/GenBank/DDBJ whole genome shotgun (WGS) entry which is preliminary data.</text>
</comment>
<evidence type="ECO:0000313" key="1">
    <source>
        <dbReference type="EMBL" id="KAI9391922.1"/>
    </source>
</evidence>
<accession>A0ACC0SRU0</accession>
<sequence>MSLPQSPTADSLHQQRSSTVDHRVSSKRKLDDVDDNDAVFSDLISVRMRKDDTESSTGNNQEQQQQPPSISSTNQLSTRVSDASTSSSSTNFPSSAMGTTTPSPLRRSQSRLQFFIRMISDATHVVINANSSDSVKSLHEQIRAMTGIPVIEQRLIYLGKQLQYENKLSDYSIENDSILHLVGRMRSTRHPRTCQLINDMVSYICRICKSILPCGVHPYTSKHIKELMNEFFSLTPKDDNEDASGHLNVFLSNSAPAALVALYVSSIKGNKECAEGAIRHFLNSCRISLPKNLHLQCVPIVMEFCNLLRKVGSDDPLYVVCRSCLGSLLENGGGTCGWRYHGGEEGKGVVMQEIFPFVSELGSKLSKDLTGSVAESMGPSEAVVKDFSAFLIPLHSVISEQRGFGSPISMPLKKRAFNCPLYAKEIEQLHVIFIDLLDIMEKCLEKMQDSSNLKTNGEGELNHTGWSQYLFILKELNNIAKLYKGAEEKFWTVLRLRKASLCVLIVRYAKRTDDHQWLLQHKDVTDFDSRRHLAMMMFPELKEDYEDLHEMLIDRSQLLAESFEYIVHAESDTLHVGLFMEFKNEEATGPGVLREWFFLVTQAIFDPQNALFVACPSDRRRFYPNPASKVDPMHLDYFTFSGRVIALALMHKVQVGIVFDRVFFLQLAGMHISLEDIRDADPCLYSSCKQILQMDPEFIDSDALGLTFVREVEELGSIKVVELCPGGKGIVVNSKNREKYVNLLIQHHFVTSISDPVSRFARGFSDILNPGEQKLFFRSLELEDLDWMLYGSESAICVEDWKAHTEYSSYKETDPQISWFWEIVGRMSADQRKVLLFFWTSVKYLPVEGFRGLASQLYIYKSTEPHDHLPSSHTCFYRLCFPPYPSMAIMQDRLRVITQEHVGCSFGTW</sequence>
<evidence type="ECO:0000313" key="2">
    <source>
        <dbReference type="Proteomes" id="UP000006729"/>
    </source>
</evidence>
<organism evidence="1 2">
    <name type="scientific">Populus trichocarpa</name>
    <name type="common">Western balsam poplar</name>
    <name type="synonym">Populus balsamifera subsp. trichocarpa</name>
    <dbReference type="NCBI Taxonomy" id="3694"/>
    <lineage>
        <taxon>Eukaryota</taxon>
        <taxon>Viridiplantae</taxon>
        <taxon>Streptophyta</taxon>
        <taxon>Embryophyta</taxon>
        <taxon>Tracheophyta</taxon>
        <taxon>Spermatophyta</taxon>
        <taxon>Magnoliopsida</taxon>
        <taxon>eudicotyledons</taxon>
        <taxon>Gunneridae</taxon>
        <taxon>Pentapetalae</taxon>
        <taxon>rosids</taxon>
        <taxon>fabids</taxon>
        <taxon>Malpighiales</taxon>
        <taxon>Salicaceae</taxon>
        <taxon>Saliceae</taxon>
        <taxon>Populus</taxon>
    </lineage>
</organism>
<dbReference type="EMBL" id="CM009295">
    <property type="protein sequence ID" value="KAI9391922.1"/>
    <property type="molecule type" value="Genomic_DNA"/>
</dbReference>
<gene>
    <name evidence="1" type="ORF">POPTR_006G011701v4</name>
</gene>
<name>A0ACC0SRU0_POPTR</name>
<dbReference type="Proteomes" id="UP000006729">
    <property type="component" value="Chromosome 6"/>
</dbReference>
<protein>
    <submittedName>
        <fullName evidence="1">Uncharacterized protein</fullName>
    </submittedName>
</protein>
<reference evidence="1 2" key="1">
    <citation type="journal article" date="2006" name="Science">
        <title>The genome of black cottonwood, Populus trichocarpa (Torr. &amp; Gray).</title>
        <authorList>
            <person name="Tuskan G.A."/>
            <person name="Difazio S."/>
            <person name="Jansson S."/>
            <person name="Bohlmann J."/>
            <person name="Grigoriev I."/>
            <person name="Hellsten U."/>
            <person name="Putnam N."/>
            <person name="Ralph S."/>
            <person name="Rombauts S."/>
            <person name="Salamov A."/>
            <person name="Schein J."/>
            <person name="Sterck L."/>
            <person name="Aerts A."/>
            <person name="Bhalerao R.R."/>
            <person name="Bhalerao R.P."/>
            <person name="Blaudez D."/>
            <person name="Boerjan W."/>
            <person name="Brun A."/>
            <person name="Brunner A."/>
            <person name="Busov V."/>
            <person name="Campbell M."/>
            <person name="Carlson J."/>
            <person name="Chalot M."/>
            <person name="Chapman J."/>
            <person name="Chen G.L."/>
            <person name="Cooper D."/>
            <person name="Coutinho P.M."/>
            <person name="Couturier J."/>
            <person name="Covert S."/>
            <person name="Cronk Q."/>
            <person name="Cunningham R."/>
            <person name="Davis J."/>
            <person name="Degroeve S."/>
            <person name="Dejardin A."/>
            <person name="Depamphilis C."/>
            <person name="Detter J."/>
            <person name="Dirks B."/>
            <person name="Dubchak I."/>
            <person name="Duplessis S."/>
            <person name="Ehlting J."/>
            <person name="Ellis B."/>
            <person name="Gendler K."/>
            <person name="Goodstein D."/>
            <person name="Gribskov M."/>
            <person name="Grimwood J."/>
            <person name="Groover A."/>
            <person name="Gunter L."/>
            <person name="Hamberger B."/>
            <person name="Heinze B."/>
            <person name="Helariutta Y."/>
            <person name="Henrissat B."/>
            <person name="Holligan D."/>
            <person name="Holt R."/>
            <person name="Huang W."/>
            <person name="Islam-Faridi N."/>
            <person name="Jones S."/>
            <person name="Jones-Rhoades M."/>
            <person name="Jorgensen R."/>
            <person name="Joshi C."/>
            <person name="Kangasjarvi J."/>
            <person name="Karlsson J."/>
            <person name="Kelleher C."/>
            <person name="Kirkpatrick R."/>
            <person name="Kirst M."/>
            <person name="Kohler A."/>
            <person name="Kalluri U."/>
            <person name="Larimer F."/>
            <person name="Leebens-Mack J."/>
            <person name="Leple J.C."/>
            <person name="Locascio P."/>
            <person name="Lou Y."/>
            <person name="Lucas S."/>
            <person name="Martin F."/>
            <person name="Montanini B."/>
            <person name="Napoli C."/>
            <person name="Nelson D.R."/>
            <person name="Nelson C."/>
            <person name="Nieminen K."/>
            <person name="Nilsson O."/>
            <person name="Pereda V."/>
            <person name="Peter G."/>
            <person name="Philippe R."/>
            <person name="Pilate G."/>
            <person name="Poliakov A."/>
            <person name="Razumovskaya J."/>
            <person name="Richardson P."/>
            <person name="Rinaldi C."/>
            <person name="Ritland K."/>
            <person name="Rouze P."/>
            <person name="Ryaboy D."/>
            <person name="Schmutz J."/>
            <person name="Schrader J."/>
            <person name="Segerman B."/>
            <person name="Shin H."/>
            <person name="Siddiqui A."/>
            <person name="Sterky F."/>
            <person name="Terry A."/>
            <person name="Tsai C.J."/>
            <person name="Uberbacher E."/>
            <person name="Unneberg P."/>
            <person name="Vahala J."/>
            <person name="Wall K."/>
            <person name="Wessler S."/>
            <person name="Yang G."/>
            <person name="Yin T."/>
            <person name="Douglas C."/>
            <person name="Marra M."/>
            <person name="Sandberg G."/>
            <person name="Van de Peer Y."/>
            <person name="Rokhsar D."/>
        </authorList>
    </citation>
    <scope>NUCLEOTIDE SEQUENCE [LARGE SCALE GENOMIC DNA]</scope>
    <source>
        <strain evidence="2">cv. Nisqually</strain>
    </source>
</reference>
<proteinExistence type="predicted"/>